<evidence type="ECO:0000313" key="2">
    <source>
        <dbReference type="EMBL" id="QHN77974.1"/>
    </source>
</evidence>
<organism evidence="2 3">
    <name type="scientific">Arachis hypogaea</name>
    <name type="common">Peanut</name>
    <dbReference type="NCBI Taxonomy" id="3818"/>
    <lineage>
        <taxon>Eukaryota</taxon>
        <taxon>Viridiplantae</taxon>
        <taxon>Streptophyta</taxon>
        <taxon>Embryophyta</taxon>
        <taxon>Tracheophyta</taxon>
        <taxon>Spermatophyta</taxon>
        <taxon>Magnoliopsida</taxon>
        <taxon>eudicotyledons</taxon>
        <taxon>Gunneridae</taxon>
        <taxon>Pentapetalae</taxon>
        <taxon>rosids</taxon>
        <taxon>fabids</taxon>
        <taxon>Fabales</taxon>
        <taxon>Fabaceae</taxon>
        <taxon>Papilionoideae</taxon>
        <taxon>50 kb inversion clade</taxon>
        <taxon>dalbergioids sensu lato</taxon>
        <taxon>Dalbergieae</taxon>
        <taxon>Pterocarpus clade</taxon>
        <taxon>Arachis</taxon>
    </lineage>
</organism>
<dbReference type="EMBL" id="CP031001">
    <property type="protein sequence ID" value="QHN77974.1"/>
    <property type="molecule type" value="Genomic_DNA"/>
</dbReference>
<gene>
    <name evidence="2" type="ORF">DS421_19g657500</name>
</gene>
<accession>A0A6B9VB75</accession>
<evidence type="ECO:0000313" key="3">
    <source>
        <dbReference type="Proteomes" id="UP000464620"/>
    </source>
</evidence>
<keyword evidence="1" id="KW-0732">Signal</keyword>
<protein>
    <submittedName>
        <fullName evidence="2">Uncharacterized protein</fullName>
    </submittedName>
</protein>
<dbReference type="Proteomes" id="UP000464620">
    <property type="component" value="Chromosome B09"/>
</dbReference>
<name>A0A6B9VB75_ARAHY</name>
<feature type="chain" id="PRO_5025676893" evidence="1">
    <location>
        <begin position="22"/>
        <end position="55"/>
    </location>
</feature>
<dbReference type="AlphaFoldDB" id="A0A6B9VB75"/>
<reference evidence="2 3" key="1">
    <citation type="submission" date="2020-01" db="EMBL/GenBank/DDBJ databases">
        <title>Genome sequence of Arachis hypogaea, cultivar Shitouqi.</title>
        <authorList>
            <person name="Zhuang W."/>
            <person name="Chen H."/>
            <person name="Varshney R."/>
            <person name="Wang D."/>
            <person name="Ming R."/>
        </authorList>
    </citation>
    <scope>NUCLEOTIDE SEQUENCE [LARGE SCALE GENOMIC DNA]</scope>
    <source>
        <tissue evidence="2">Young leaf</tissue>
    </source>
</reference>
<proteinExistence type="predicted"/>
<feature type="signal peptide" evidence="1">
    <location>
        <begin position="1"/>
        <end position="21"/>
    </location>
</feature>
<sequence length="55" mass="6483">MHHMYLCVIVWVCILYLVCLCDYLRLSATCFTCCNCLFVLEPPIYVCNWDSVGLW</sequence>
<evidence type="ECO:0000256" key="1">
    <source>
        <dbReference type="SAM" id="SignalP"/>
    </source>
</evidence>